<dbReference type="AlphaFoldDB" id="A0A820I2T4"/>
<dbReference type="PANTHER" id="PTHR45641:SF19">
    <property type="entry name" value="NEPHROCYSTIN-3"/>
    <property type="match status" value="1"/>
</dbReference>
<dbReference type="PANTHER" id="PTHR45641">
    <property type="entry name" value="TETRATRICOPEPTIDE REPEAT PROTEIN (AFU_ORTHOLOGUE AFUA_6G03870)"/>
    <property type="match status" value="1"/>
</dbReference>
<protein>
    <recommendedName>
        <fullName evidence="5">Tetratricopeptide repeat protein</fullName>
    </recommendedName>
</protein>
<comment type="caution">
    <text evidence="3">The sequence shown here is derived from an EMBL/GenBank/DDBJ whole genome shotgun (WGS) entry which is preliminary data.</text>
</comment>
<dbReference type="EMBL" id="CAJOBD010035570">
    <property type="protein sequence ID" value="CAF4300576.1"/>
    <property type="molecule type" value="Genomic_DNA"/>
</dbReference>
<dbReference type="Gene3D" id="1.25.40.10">
    <property type="entry name" value="Tetratricopeptide repeat domain"/>
    <property type="match status" value="1"/>
</dbReference>
<evidence type="ECO:0008006" key="5">
    <source>
        <dbReference type="Google" id="ProtNLM"/>
    </source>
</evidence>
<dbReference type="InterPro" id="IPR011990">
    <property type="entry name" value="TPR-like_helical_dom_sf"/>
</dbReference>
<evidence type="ECO:0000313" key="3">
    <source>
        <dbReference type="EMBL" id="CAF4300576.1"/>
    </source>
</evidence>
<feature type="non-terminal residue" evidence="3">
    <location>
        <position position="132"/>
    </location>
</feature>
<sequence length="132" mass="15194">MGSQKLQERFWQVNLVLTSDNDEQLKNIADYMRNELGQGTPMDKLGHLMLKMGEFNQAEEIYAPQLDSTDENNWRRHSHLNHQLGYVNSEKGDYKTALLFYEKALKSELDFLPSDDPSLATTYNNIAGVHES</sequence>
<evidence type="ECO:0000313" key="4">
    <source>
        <dbReference type="Proteomes" id="UP000663836"/>
    </source>
</evidence>
<reference evidence="3" key="1">
    <citation type="submission" date="2021-02" db="EMBL/GenBank/DDBJ databases">
        <authorList>
            <person name="Nowell W R."/>
        </authorList>
    </citation>
    <scope>NUCLEOTIDE SEQUENCE</scope>
</reference>
<keyword evidence="1" id="KW-0677">Repeat</keyword>
<dbReference type="SUPFAM" id="SSF48452">
    <property type="entry name" value="TPR-like"/>
    <property type="match status" value="1"/>
</dbReference>
<evidence type="ECO:0000256" key="2">
    <source>
        <dbReference type="ARBA" id="ARBA00022803"/>
    </source>
</evidence>
<gene>
    <name evidence="3" type="ORF">JBS370_LOCUS40376</name>
</gene>
<keyword evidence="2" id="KW-0802">TPR repeat</keyword>
<proteinExistence type="predicted"/>
<evidence type="ECO:0000256" key="1">
    <source>
        <dbReference type="ARBA" id="ARBA00022737"/>
    </source>
</evidence>
<organism evidence="3 4">
    <name type="scientific">Rotaria sordida</name>
    <dbReference type="NCBI Taxonomy" id="392033"/>
    <lineage>
        <taxon>Eukaryota</taxon>
        <taxon>Metazoa</taxon>
        <taxon>Spiralia</taxon>
        <taxon>Gnathifera</taxon>
        <taxon>Rotifera</taxon>
        <taxon>Eurotatoria</taxon>
        <taxon>Bdelloidea</taxon>
        <taxon>Philodinida</taxon>
        <taxon>Philodinidae</taxon>
        <taxon>Rotaria</taxon>
    </lineage>
</organism>
<name>A0A820I2T4_9BILA</name>
<dbReference type="Proteomes" id="UP000663836">
    <property type="component" value="Unassembled WGS sequence"/>
</dbReference>
<dbReference type="Pfam" id="PF13181">
    <property type="entry name" value="TPR_8"/>
    <property type="match status" value="1"/>
</dbReference>
<dbReference type="InterPro" id="IPR019734">
    <property type="entry name" value="TPR_rpt"/>
</dbReference>
<accession>A0A820I2T4</accession>